<dbReference type="Proteomes" id="UP000238479">
    <property type="component" value="Chromosome 1"/>
</dbReference>
<reference evidence="1 2" key="1">
    <citation type="journal article" date="2018" name="Nat. Genet.">
        <title>The Rosa genome provides new insights in the design of modern roses.</title>
        <authorList>
            <person name="Bendahmane M."/>
        </authorList>
    </citation>
    <scope>NUCLEOTIDE SEQUENCE [LARGE SCALE GENOMIC DNA]</scope>
    <source>
        <strain evidence="2">cv. Old Blush</strain>
    </source>
</reference>
<name>A0A2P6S7X5_ROSCH</name>
<gene>
    <name evidence="1" type="ORF">RchiOBHm_Chr1g0317641</name>
</gene>
<dbReference type="EMBL" id="PDCK01000039">
    <property type="protein sequence ID" value="PRQ54793.1"/>
    <property type="molecule type" value="Genomic_DNA"/>
</dbReference>
<sequence>MTRNSDLTGNLPSGDDTATRWCRLNTLLSADTLRSRIVQSLNEERESTPESFGSYGNISALSSNSGHRLRCMWCENSSSHYVLHASLNSFRIRLSSSEIVFLG</sequence>
<proteinExistence type="predicted"/>
<evidence type="ECO:0000313" key="1">
    <source>
        <dbReference type="EMBL" id="PRQ54793.1"/>
    </source>
</evidence>
<evidence type="ECO:0000313" key="2">
    <source>
        <dbReference type="Proteomes" id="UP000238479"/>
    </source>
</evidence>
<accession>A0A2P6S7X5</accession>
<keyword evidence="2" id="KW-1185">Reference proteome</keyword>
<organism evidence="1 2">
    <name type="scientific">Rosa chinensis</name>
    <name type="common">China rose</name>
    <dbReference type="NCBI Taxonomy" id="74649"/>
    <lineage>
        <taxon>Eukaryota</taxon>
        <taxon>Viridiplantae</taxon>
        <taxon>Streptophyta</taxon>
        <taxon>Embryophyta</taxon>
        <taxon>Tracheophyta</taxon>
        <taxon>Spermatophyta</taxon>
        <taxon>Magnoliopsida</taxon>
        <taxon>eudicotyledons</taxon>
        <taxon>Gunneridae</taxon>
        <taxon>Pentapetalae</taxon>
        <taxon>rosids</taxon>
        <taxon>fabids</taxon>
        <taxon>Rosales</taxon>
        <taxon>Rosaceae</taxon>
        <taxon>Rosoideae</taxon>
        <taxon>Rosoideae incertae sedis</taxon>
        <taxon>Rosa</taxon>
    </lineage>
</organism>
<dbReference type="Gramene" id="PRQ54793">
    <property type="protein sequence ID" value="PRQ54793"/>
    <property type="gene ID" value="RchiOBHm_Chr1g0317641"/>
</dbReference>
<dbReference type="AlphaFoldDB" id="A0A2P6S7X5"/>
<protein>
    <submittedName>
        <fullName evidence="1">Uncharacterized protein</fullName>
    </submittedName>
</protein>
<comment type="caution">
    <text evidence="1">The sequence shown here is derived from an EMBL/GenBank/DDBJ whole genome shotgun (WGS) entry which is preliminary data.</text>
</comment>